<sequence length="575" mass="65579">MSNNIARPIHTSIQEWEEAGRSLSTAATRYLELSLTLGQKASLGNVSPTHLATWIDSSICSLRVDIAHKVSQAQSTLARERNRILSPISQFPEEILSEIFGHVITAPPSLTGEHQNIMEQGLVNMYRRLHTLLEVCSVWRKIALNRSRFWSFIPIVNTLSRNRLWQTAQYTRIIQSHLKRAGMGGLHLAVTQSCDPRFLSSLGDYASRFRTVNVDAGQSTISAIMDMFFYQRSSEPLTLSQLSLRQMRDNAYFENSANGTEYLFAPSSQEQRSFTQLVKNLCVLRISVAKLHWDQILFSHRLVELNVQNVLFGYDSALTVFFNALSSATELRDLKLMSIRTLYDLALDTETRLPAVPTVYLPTLQSLTIHNLYYNTLNFFFSSVDPRCLHGLKLVLNDKCHSLHLPESVDALDDDEFDFSTLLGGIPFENVFIDGPRGNNDHWLLPSELGSLMNSVSTLKVLHLHSLNLDEEYCEAMKNPNHPQDSNFARLTELYLTWISIPDKAAFKAMITSHSGSLRYLEMGGDARDSPEGPRTGLEEDEEFIAWLKDNVPKFRLREERYYPPQCREPEWQLW</sequence>
<reference evidence="1 2" key="1">
    <citation type="submission" date="2015-07" db="EMBL/GenBank/DDBJ databases">
        <authorList>
            <person name="Noorani M."/>
        </authorList>
    </citation>
    <scope>NUCLEOTIDE SEQUENCE [LARGE SCALE GENOMIC DNA]</scope>
    <source>
        <strain evidence="1">BBA 69670</strain>
    </source>
</reference>
<evidence type="ECO:0000313" key="1">
    <source>
        <dbReference type="EMBL" id="CUA72677.1"/>
    </source>
</evidence>
<keyword evidence="2" id="KW-1185">Reference proteome</keyword>
<organism evidence="1 2">
    <name type="scientific">Rhizoctonia solani</name>
    <dbReference type="NCBI Taxonomy" id="456999"/>
    <lineage>
        <taxon>Eukaryota</taxon>
        <taxon>Fungi</taxon>
        <taxon>Dikarya</taxon>
        <taxon>Basidiomycota</taxon>
        <taxon>Agaricomycotina</taxon>
        <taxon>Agaricomycetes</taxon>
        <taxon>Cantharellales</taxon>
        <taxon>Ceratobasidiaceae</taxon>
        <taxon>Rhizoctonia</taxon>
    </lineage>
</organism>
<dbReference type="AlphaFoldDB" id="A0A0K6G350"/>
<dbReference type="Proteomes" id="UP000044841">
    <property type="component" value="Unassembled WGS sequence"/>
</dbReference>
<gene>
    <name evidence="1" type="ORF">RSOLAG22IIIB_04999</name>
</gene>
<name>A0A0K6G350_9AGAM</name>
<proteinExistence type="predicted"/>
<evidence type="ECO:0000313" key="2">
    <source>
        <dbReference type="Proteomes" id="UP000044841"/>
    </source>
</evidence>
<dbReference type="EMBL" id="CYGV01001301">
    <property type="protein sequence ID" value="CUA72677.1"/>
    <property type="molecule type" value="Genomic_DNA"/>
</dbReference>
<protein>
    <submittedName>
        <fullName evidence="1">Glycogen debranching enzyme</fullName>
    </submittedName>
</protein>
<accession>A0A0K6G350</accession>